<protein>
    <submittedName>
        <fullName evidence="2">Uncharacterized protein</fullName>
    </submittedName>
</protein>
<organism evidence="2 3">
    <name type="scientific">Commensalibacter oyaizuii</name>
    <dbReference type="NCBI Taxonomy" id="3043873"/>
    <lineage>
        <taxon>Bacteria</taxon>
        <taxon>Pseudomonadati</taxon>
        <taxon>Pseudomonadota</taxon>
        <taxon>Alphaproteobacteria</taxon>
        <taxon>Acetobacterales</taxon>
        <taxon>Acetobacteraceae</taxon>
    </lineage>
</organism>
<dbReference type="RefSeq" id="WP_281447588.1">
    <property type="nucleotide sequence ID" value="NZ_JASBAO010000001.1"/>
</dbReference>
<evidence type="ECO:0000313" key="2">
    <source>
        <dbReference type="EMBL" id="MDI2090449.1"/>
    </source>
</evidence>
<dbReference type="Proteomes" id="UP001431634">
    <property type="component" value="Unassembled WGS sequence"/>
</dbReference>
<dbReference type="EMBL" id="JASBAO010000001">
    <property type="protein sequence ID" value="MDI2090449.1"/>
    <property type="molecule type" value="Genomic_DNA"/>
</dbReference>
<comment type="caution">
    <text evidence="2">The sequence shown here is derived from an EMBL/GenBank/DDBJ whole genome shotgun (WGS) entry which is preliminary data.</text>
</comment>
<evidence type="ECO:0000313" key="3">
    <source>
        <dbReference type="Proteomes" id="UP001431634"/>
    </source>
</evidence>
<gene>
    <name evidence="2" type="ORF">QJV27_03480</name>
</gene>
<feature type="signal peptide" evidence="1">
    <location>
        <begin position="1"/>
        <end position="25"/>
    </location>
</feature>
<proteinExistence type="predicted"/>
<feature type="chain" id="PRO_5045329066" evidence="1">
    <location>
        <begin position="26"/>
        <end position="196"/>
    </location>
</feature>
<keyword evidence="1" id="KW-0732">Signal</keyword>
<evidence type="ECO:0000256" key="1">
    <source>
        <dbReference type="SAM" id="SignalP"/>
    </source>
</evidence>
<accession>A0ABT6Q1T8</accession>
<sequence length="196" mass="22202">MIRKLYSILLLLITANMAIIINAQAQMEKCFFYPPVPKGKVLVETIFSNIASGKYDTPDGARFHGWITNKSDLTLSLPIQWIQTKGVIIKFVNIKNPTLQSSTIGYPQTNESKELIRTPPDNTATYILKDLGDAIRQVTQNKPAEILATVTMRFPIYFVGSPKPIGVYKNGIYEPTYYTCIKQFHLKFGIKRPKQD</sequence>
<name>A0ABT6Q1T8_9PROT</name>
<keyword evidence="3" id="KW-1185">Reference proteome</keyword>
<reference evidence="2" key="1">
    <citation type="submission" date="2023-05" db="EMBL/GenBank/DDBJ databases">
        <title>Whole genome sequence of Commensalibacter sp.</title>
        <authorList>
            <person name="Charoenyingcharoen P."/>
            <person name="Yukphan P."/>
        </authorList>
    </citation>
    <scope>NUCLEOTIDE SEQUENCE</scope>
    <source>
        <strain evidence="2">TBRC 16381</strain>
    </source>
</reference>